<evidence type="ECO:0000256" key="4">
    <source>
        <dbReference type="ARBA" id="ARBA00023015"/>
    </source>
</evidence>
<reference evidence="8 9" key="1">
    <citation type="journal article" date="2014" name="Int. J. Syst. Evol. Microbiol.">
        <title>Complete genome sequence of Corynebacterium casei LMG S-19264T (=DSM 44701T), isolated from a smear-ripened cheese.</title>
        <authorList>
            <consortium name="US DOE Joint Genome Institute (JGI-PGF)"/>
            <person name="Walter F."/>
            <person name="Albersmeier A."/>
            <person name="Kalinowski J."/>
            <person name="Ruckert C."/>
        </authorList>
    </citation>
    <scope>NUCLEOTIDE SEQUENCE [LARGE SCALE GENOMIC DNA]</scope>
    <source>
        <strain evidence="8 9">CGMCC 4.7111</strain>
    </source>
</reference>
<sequence length="476" mass="51356">MTVIDPKQPLPVYIQLKNLLIQEIIDGRYGPGDRLPTEQELCAIHHISRTPVNRALTEMADEGIVLRQRRHGSFVNPGWIPPNTPASTLKVIVPEGSWEATVRAAAPPELSLDVVQVGLSDLRQVLVRAVAEGRAPDLAIMDSVWVHEFAASDFLTPLEELDAGWVHDEYEQDFVEPFRSANKFDGRPVAVQAEADVAGIWYRRSDLAAVGHQPPRTWDELATLGRALAQRGTAIPLTLPGGSLAGETATYCLLSLLASNGAGVLGRDAVTLDTAAATECLTFLRELLHAGVVPAESVRYQRHVPIRQLARGQASMAIGGSYDAPALAAAASLTTEHLLDQFGFIAMPAGPRGHAATLAGGMVYGIFRQAASPKQSMRLLRTVTSTEALTRMSKDTWQLAPRRTALQEAAQRSPFVRTTGTMLQQAVVRPSTPPYARVSAQLHALLESVLLERREPQAAAARTADMISAITGLPVA</sequence>
<dbReference type="GO" id="GO:0003700">
    <property type="term" value="F:DNA-binding transcription factor activity"/>
    <property type="evidence" value="ECO:0007669"/>
    <property type="project" value="InterPro"/>
</dbReference>
<dbReference type="EMBL" id="BMMM01000035">
    <property type="protein sequence ID" value="GGN96351.1"/>
    <property type="molecule type" value="Genomic_DNA"/>
</dbReference>
<keyword evidence="4" id="KW-0805">Transcription regulation</keyword>
<dbReference type="Pfam" id="PF01547">
    <property type="entry name" value="SBP_bac_1"/>
    <property type="match status" value="1"/>
</dbReference>
<dbReference type="Proteomes" id="UP000600365">
    <property type="component" value="Unassembled WGS sequence"/>
</dbReference>
<dbReference type="CDD" id="cd07377">
    <property type="entry name" value="WHTH_GntR"/>
    <property type="match status" value="1"/>
</dbReference>
<dbReference type="Gene3D" id="1.10.10.10">
    <property type="entry name" value="Winged helix-like DNA-binding domain superfamily/Winged helix DNA-binding domain"/>
    <property type="match status" value="1"/>
</dbReference>
<proteinExistence type="inferred from homology"/>
<dbReference type="InterPro" id="IPR036388">
    <property type="entry name" value="WH-like_DNA-bd_sf"/>
</dbReference>
<evidence type="ECO:0000256" key="5">
    <source>
        <dbReference type="ARBA" id="ARBA00023125"/>
    </source>
</evidence>
<keyword evidence="6" id="KW-0804">Transcription</keyword>
<dbReference type="PROSITE" id="PS50949">
    <property type="entry name" value="HTH_GNTR"/>
    <property type="match status" value="1"/>
</dbReference>
<dbReference type="Pfam" id="PF00392">
    <property type="entry name" value="GntR"/>
    <property type="match status" value="1"/>
</dbReference>
<evidence type="ECO:0000259" key="7">
    <source>
        <dbReference type="PROSITE" id="PS50949"/>
    </source>
</evidence>
<evidence type="ECO:0000256" key="1">
    <source>
        <dbReference type="ARBA" id="ARBA00008520"/>
    </source>
</evidence>
<evidence type="ECO:0000256" key="6">
    <source>
        <dbReference type="ARBA" id="ARBA00023163"/>
    </source>
</evidence>
<dbReference type="PANTHER" id="PTHR43649">
    <property type="entry name" value="ARABINOSE-BINDING PROTEIN-RELATED"/>
    <property type="match status" value="1"/>
</dbReference>
<dbReference type="SMART" id="SM00345">
    <property type="entry name" value="HTH_GNTR"/>
    <property type="match status" value="1"/>
</dbReference>
<dbReference type="RefSeq" id="WP_189192634.1">
    <property type="nucleotide sequence ID" value="NZ_BMMM01000035.1"/>
</dbReference>
<evidence type="ECO:0000313" key="8">
    <source>
        <dbReference type="EMBL" id="GGN96351.1"/>
    </source>
</evidence>
<dbReference type="PRINTS" id="PR00035">
    <property type="entry name" value="HTHGNTR"/>
</dbReference>
<keyword evidence="9" id="KW-1185">Reference proteome</keyword>
<dbReference type="SUPFAM" id="SSF46785">
    <property type="entry name" value="Winged helix' DNA-binding domain"/>
    <property type="match status" value="1"/>
</dbReference>
<comment type="similarity">
    <text evidence="1">Belongs to the bacterial solute-binding protein 1 family.</text>
</comment>
<name>A0A917YGE7_9ACTN</name>
<dbReference type="InterPro" id="IPR006059">
    <property type="entry name" value="SBP"/>
</dbReference>
<evidence type="ECO:0000313" key="9">
    <source>
        <dbReference type="Proteomes" id="UP000600365"/>
    </source>
</evidence>
<dbReference type="AlphaFoldDB" id="A0A917YGE7"/>
<dbReference type="InterPro" id="IPR000524">
    <property type="entry name" value="Tscrpt_reg_HTH_GntR"/>
</dbReference>
<keyword evidence="2" id="KW-0813">Transport</keyword>
<gene>
    <name evidence="8" type="ORF">GCM10011579_097730</name>
</gene>
<keyword evidence="3" id="KW-0732">Signal</keyword>
<organism evidence="8 9">
    <name type="scientific">Streptomyces albiflavescens</name>
    <dbReference type="NCBI Taxonomy" id="1623582"/>
    <lineage>
        <taxon>Bacteria</taxon>
        <taxon>Bacillati</taxon>
        <taxon>Actinomycetota</taxon>
        <taxon>Actinomycetes</taxon>
        <taxon>Kitasatosporales</taxon>
        <taxon>Streptomycetaceae</taxon>
        <taxon>Streptomyces</taxon>
    </lineage>
</organism>
<dbReference type="SUPFAM" id="SSF53850">
    <property type="entry name" value="Periplasmic binding protein-like II"/>
    <property type="match status" value="1"/>
</dbReference>
<dbReference type="Gene3D" id="3.40.190.10">
    <property type="entry name" value="Periplasmic binding protein-like II"/>
    <property type="match status" value="2"/>
</dbReference>
<keyword evidence="5" id="KW-0238">DNA-binding</keyword>
<accession>A0A917YGE7</accession>
<dbReference type="InterPro" id="IPR050490">
    <property type="entry name" value="Bact_solute-bd_prot1"/>
</dbReference>
<feature type="domain" description="HTH gntR-type" evidence="7">
    <location>
        <begin position="10"/>
        <end position="78"/>
    </location>
</feature>
<evidence type="ECO:0000256" key="2">
    <source>
        <dbReference type="ARBA" id="ARBA00022448"/>
    </source>
</evidence>
<dbReference type="PANTHER" id="PTHR43649:SF34">
    <property type="entry name" value="ABC TRANSPORTER PERIPLASMIC-BINDING PROTEIN YCJN-RELATED"/>
    <property type="match status" value="1"/>
</dbReference>
<protein>
    <recommendedName>
        <fullName evidence="7">HTH gntR-type domain-containing protein</fullName>
    </recommendedName>
</protein>
<dbReference type="InterPro" id="IPR036390">
    <property type="entry name" value="WH_DNA-bd_sf"/>
</dbReference>
<comment type="caution">
    <text evidence="8">The sequence shown here is derived from an EMBL/GenBank/DDBJ whole genome shotgun (WGS) entry which is preliminary data.</text>
</comment>
<dbReference type="GO" id="GO:0003677">
    <property type="term" value="F:DNA binding"/>
    <property type="evidence" value="ECO:0007669"/>
    <property type="project" value="UniProtKB-KW"/>
</dbReference>
<evidence type="ECO:0000256" key="3">
    <source>
        <dbReference type="ARBA" id="ARBA00022729"/>
    </source>
</evidence>